<dbReference type="Pfam" id="PF11412">
    <property type="entry name" value="DsbD_N"/>
    <property type="match status" value="1"/>
</dbReference>
<feature type="chain" id="PRO_5029777162" evidence="1">
    <location>
        <begin position="22"/>
        <end position="148"/>
    </location>
</feature>
<keyword evidence="1" id="KW-0732">Signal</keyword>
<feature type="domain" description="Thiol:disulfide interchange protein DsbD N-terminal" evidence="2">
    <location>
        <begin position="33"/>
        <end position="143"/>
    </location>
</feature>
<dbReference type="Proteomes" id="UP000466586">
    <property type="component" value="Unassembled WGS sequence"/>
</dbReference>
<reference evidence="3 4" key="1">
    <citation type="submission" date="2019-11" db="EMBL/GenBank/DDBJ databases">
        <title>Pedobacter sp. HMF7647 Genome sequencing and assembly.</title>
        <authorList>
            <person name="Kang H."/>
            <person name="Kim H."/>
            <person name="Joh K."/>
        </authorList>
    </citation>
    <scope>NUCLEOTIDE SEQUENCE [LARGE SCALE GENOMIC DNA]</scope>
    <source>
        <strain evidence="3 4">HMF7647</strain>
    </source>
</reference>
<accession>A0A7K1Y5F2</accession>
<keyword evidence="4" id="KW-1185">Reference proteome</keyword>
<proteinExistence type="predicted"/>
<evidence type="ECO:0000313" key="3">
    <source>
        <dbReference type="EMBL" id="MXV49826.1"/>
    </source>
</evidence>
<feature type="signal peptide" evidence="1">
    <location>
        <begin position="1"/>
        <end position="21"/>
    </location>
</feature>
<protein>
    <submittedName>
        <fullName evidence="3">Sugar transporter</fullName>
    </submittedName>
</protein>
<sequence length="148" mass="16549">MKKLSLLAIAMLFYVASFSQILDPVKWSYAAKKTSATEATIYIKATIQSGWHIYSQNIADGGPIKTSFTFNPSKSYLLAGKTIEPKPITKYEQTFKMNVSYFENAVIFQQKVKLKSTTAIVSGSLEFMACNDKQCLPPEEIKFSVPVK</sequence>
<name>A0A7K1Y5F2_9SPHI</name>
<keyword evidence="3" id="KW-0762">Sugar transport</keyword>
<evidence type="ECO:0000256" key="1">
    <source>
        <dbReference type="SAM" id="SignalP"/>
    </source>
</evidence>
<evidence type="ECO:0000313" key="4">
    <source>
        <dbReference type="Proteomes" id="UP000466586"/>
    </source>
</evidence>
<comment type="caution">
    <text evidence="3">The sequence shown here is derived from an EMBL/GenBank/DDBJ whole genome shotgun (WGS) entry which is preliminary data.</text>
</comment>
<dbReference type="InterPro" id="IPR028250">
    <property type="entry name" value="DsbDN"/>
</dbReference>
<keyword evidence="3" id="KW-0813">Transport</keyword>
<gene>
    <name evidence="3" type="ORF">GS399_02505</name>
</gene>
<dbReference type="GO" id="GO:0045454">
    <property type="term" value="P:cell redox homeostasis"/>
    <property type="evidence" value="ECO:0007669"/>
    <property type="project" value="TreeGrafter"/>
</dbReference>
<dbReference type="PANTHER" id="PTHR32234">
    <property type="entry name" value="THIOL:DISULFIDE INTERCHANGE PROTEIN DSBD"/>
    <property type="match status" value="1"/>
</dbReference>
<dbReference type="GO" id="GO:0015035">
    <property type="term" value="F:protein-disulfide reductase activity"/>
    <property type="evidence" value="ECO:0007669"/>
    <property type="project" value="TreeGrafter"/>
</dbReference>
<dbReference type="AlphaFoldDB" id="A0A7K1Y5F2"/>
<dbReference type="RefSeq" id="WP_160842992.1">
    <property type="nucleotide sequence ID" value="NZ_WVHT01000001.1"/>
</dbReference>
<dbReference type="PANTHER" id="PTHR32234:SF0">
    <property type="entry name" value="THIOL:DISULFIDE INTERCHANGE PROTEIN DSBD"/>
    <property type="match status" value="1"/>
</dbReference>
<dbReference type="Gene3D" id="2.60.40.1250">
    <property type="entry name" value="Thiol:disulfide interchange protein DsbD, N-terminal domain"/>
    <property type="match status" value="1"/>
</dbReference>
<dbReference type="InterPro" id="IPR036929">
    <property type="entry name" value="DsbDN_sf"/>
</dbReference>
<organism evidence="3 4">
    <name type="scientific">Hufsiella arboris</name>
    <dbReference type="NCBI Taxonomy" id="2695275"/>
    <lineage>
        <taxon>Bacteria</taxon>
        <taxon>Pseudomonadati</taxon>
        <taxon>Bacteroidota</taxon>
        <taxon>Sphingobacteriia</taxon>
        <taxon>Sphingobacteriales</taxon>
        <taxon>Sphingobacteriaceae</taxon>
        <taxon>Hufsiella</taxon>
    </lineage>
</organism>
<evidence type="ECO:0000259" key="2">
    <source>
        <dbReference type="Pfam" id="PF11412"/>
    </source>
</evidence>
<dbReference type="EMBL" id="WVHT01000001">
    <property type="protein sequence ID" value="MXV49826.1"/>
    <property type="molecule type" value="Genomic_DNA"/>
</dbReference>